<evidence type="ECO:0000313" key="4">
    <source>
        <dbReference type="Proteomes" id="UP001211907"/>
    </source>
</evidence>
<gene>
    <name evidence="3" type="ORF">HK100_006783</name>
</gene>
<feature type="region of interest" description="Disordered" evidence="1">
    <location>
        <begin position="230"/>
        <end position="257"/>
    </location>
</feature>
<dbReference type="Pfam" id="PF22936">
    <property type="entry name" value="Pol_BBD"/>
    <property type="match status" value="1"/>
</dbReference>
<feature type="domain" description="Retrovirus-related Pol polyprotein from transposon TNT 1-94-like beta-barrel" evidence="2">
    <location>
        <begin position="114"/>
        <end position="191"/>
    </location>
</feature>
<dbReference type="AlphaFoldDB" id="A0AAD5X7B3"/>
<feature type="compositionally biased region" description="Polar residues" evidence="1">
    <location>
        <begin position="237"/>
        <end position="257"/>
    </location>
</feature>
<dbReference type="InterPro" id="IPR054722">
    <property type="entry name" value="PolX-like_BBD"/>
</dbReference>
<dbReference type="EMBL" id="JADGJH010003163">
    <property type="protein sequence ID" value="KAJ3093047.1"/>
    <property type="molecule type" value="Genomic_DNA"/>
</dbReference>
<feature type="region of interest" description="Disordered" evidence="1">
    <location>
        <begin position="1"/>
        <end position="21"/>
    </location>
</feature>
<reference evidence="3" key="1">
    <citation type="submission" date="2020-05" db="EMBL/GenBank/DDBJ databases">
        <title>Phylogenomic resolution of chytrid fungi.</title>
        <authorList>
            <person name="Stajich J.E."/>
            <person name="Amses K."/>
            <person name="Simmons R."/>
            <person name="Seto K."/>
            <person name="Myers J."/>
            <person name="Bonds A."/>
            <person name="Quandt C.A."/>
            <person name="Barry K."/>
            <person name="Liu P."/>
            <person name="Grigoriev I."/>
            <person name="Longcore J.E."/>
            <person name="James T.Y."/>
        </authorList>
    </citation>
    <scope>NUCLEOTIDE SEQUENCE</scope>
    <source>
        <strain evidence="3">JEL0513</strain>
    </source>
</reference>
<name>A0AAD5X7B3_9FUNG</name>
<protein>
    <recommendedName>
        <fullName evidence="2">Retrovirus-related Pol polyprotein from transposon TNT 1-94-like beta-barrel domain-containing protein</fullName>
    </recommendedName>
</protein>
<evidence type="ECO:0000256" key="1">
    <source>
        <dbReference type="SAM" id="MobiDB-lite"/>
    </source>
</evidence>
<organism evidence="3 4">
    <name type="scientific">Physocladia obscura</name>
    <dbReference type="NCBI Taxonomy" id="109957"/>
    <lineage>
        <taxon>Eukaryota</taxon>
        <taxon>Fungi</taxon>
        <taxon>Fungi incertae sedis</taxon>
        <taxon>Chytridiomycota</taxon>
        <taxon>Chytridiomycota incertae sedis</taxon>
        <taxon>Chytridiomycetes</taxon>
        <taxon>Chytridiales</taxon>
        <taxon>Chytriomycetaceae</taxon>
        <taxon>Physocladia</taxon>
    </lineage>
</organism>
<feature type="non-terminal residue" evidence="3">
    <location>
        <position position="303"/>
    </location>
</feature>
<proteinExistence type="predicted"/>
<evidence type="ECO:0000313" key="3">
    <source>
        <dbReference type="EMBL" id="KAJ3093047.1"/>
    </source>
</evidence>
<feature type="compositionally biased region" description="Acidic residues" evidence="1">
    <location>
        <begin position="10"/>
        <end position="20"/>
    </location>
</feature>
<keyword evidence="4" id="KW-1185">Reference proteome</keyword>
<comment type="caution">
    <text evidence="3">The sequence shown here is derived from an EMBL/GenBank/DDBJ whole genome shotgun (WGS) entry which is preliminary data.</text>
</comment>
<evidence type="ECO:0000259" key="2">
    <source>
        <dbReference type="Pfam" id="PF22936"/>
    </source>
</evidence>
<accession>A0AAD5X7B3</accession>
<dbReference type="Proteomes" id="UP001211907">
    <property type="component" value="Unassembled WGS sequence"/>
</dbReference>
<sequence>MASAIIEPISTDEEMGEADGSDNKPEMINAVANSASHKGKTKAIATHTKSILKQQSGKTHKGGMAKLPRYSLNSTDILLLKDNGFLQNNLNSQCAMALIANENLSMRIKKVDTILDSGASVWMTPNKDAFIELQLIAHGSTVVLVDDSEVPILGHGTIKLNFHDVKRIVENALFVPDLTEALGSITSLVNAVYFHTDSVYLRYHDTGKDVLIGTRVGDLFYLPTSDHTSKDPFAESNPRTPGSSSTGEDSNDKNSVGSAISRMNVSKTSKLIKSSQSNHVPYTSLPLKKLHKLSLEELAILHR</sequence>